<dbReference type="OrthoDB" id="6019958at2759"/>
<sequence length="104" mass="12384">MRLTLALLRKRMPKGHIYLGKHRKIPKVTEVVTGNLGRRLEVEEQNMYILRHPYLTLEQAWGHGAALGKGKQFYERVRNHKEKWLTSVTVEEQYDTLRNNDKWD</sequence>
<comment type="caution">
    <text evidence="1">The sequence shown here is derived from an EMBL/GenBank/DDBJ whole genome shotgun (WGS) entry which is preliminary data.</text>
</comment>
<keyword evidence="1" id="KW-0689">Ribosomal protein</keyword>
<dbReference type="AlphaFoldDB" id="A0A8J4XLI7"/>
<dbReference type="PANTHER" id="PTHR14520">
    <property type="entry name" value="MITOCHONDRIAL RIBOSOMAL PROTEIN 63"/>
    <property type="match status" value="1"/>
</dbReference>
<dbReference type="InterPro" id="IPR016576">
    <property type="entry name" value="Ribosomal_mL63"/>
</dbReference>
<dbReference type="GO" id="GO:0003735">
    <property type="term" value="F:structural constituent of ribosome"/>
    <property type="evidence" value="ECO:0007669"/>
    <property type="project" value="TreeGrafter"/>
</dbReference>
<organism evidence="1 2">
    <name type="scientific">Chionoecetes opilio</name>
    <name type="common">Atlantic snow crab</name>
    <name type="synonym">Cancer opilio</name>
    <dbReference type="NCBI Taxonomy" id="41210"/>
    <lineage>
        <taxon>Eukaryota</taxon>
        <taxon>Metazoa</taxon>
        <taxon>Ecdysozoa</taxon>
        <taxon>Arthropoda</taxon>
        <taxon>Crustacea</taxon>
        <taxon>Multicrustacea</taxon>
        <taxon>Malacostraca</taxon>
        <taxon>Eumalacostraca</taxon>
        <taxon>Eucarida</taxon>
        <taxon>Decapoda</taxon>
        <taxon>Pleocyemata</taxon>
        <taxon>Brachyura</taxon>
        <taxon>Eubrachyura</taxon>
        <taxon>Majoidea</taxon>
        <taxon>Majidae</taxon>
        <taxon>Chionoecetes</taxon>
    </lineage>
</organism>
<protein>
    <submittedName>
        <fullName evidence="1">Ribosomal protein 63, mitochondrial</fullName>
    </submittedName>
</protein>
<dbReference type="GO" id="GO:0032543">
    <property type="term" value="P:mitochondrial translation"/>
    <property type="evidence" value="ECO:0007669"/>
    <property type="project" value="TreeGrafter"/>
</dbReference>
<dbReference type="Pfam" id="PF14978">
    <property type="entry name" value="MRP-63"/>
    <property type="match status" value="1"/>
</dbReference>
<keyword evidence="1" id="KW-0687">Ribonucleoprotein</keyword>
<dbReference type="PANTHER" id="PTHR14520:SF4">
    <property type="entry name" value="LARGE RIBOSOMAL SUBUNIT PROTEIN ML63"/>
    <property type="match status" value="1"/>
</dbReference>
<evidence type="ECO:0000313" key="2">
    <source>
        <dbReference type="Proteomes" id="UP000770661"/>
    </source>
</evidence>
<dbReference type="Proteomes" id="UP000770661">
    <property type="component" value="Unassembled WGS sequence"/>
</dbReference>
<evidence type="ECO:0000313" key="1">
    <source>
        <dbReference type="EMBL" id="KAG0703712.1"/>
    </source>
</evidence>
<gene>
    <name evidence="1" type="primary">Mrpl57</name>
    <name evidence="1" type="ORF">GWK47_002768</name>
</gene>
<accession>A0A8J4XLI7</accession>
<reference evidence="1" key="1">
    <citation type="submission" date="2020-07" db="EMBL/GenBank/DDBJ databases">
        <title>The High-quality genome of the commercially important snow crab, Chionoecetes opilio.</title>
        <authorList>
            <person name="Jeong J.-H."/>
            <person name="Ryu S."/>
        </authorList>
    </citation>
    <scope>NUCLEOTIDE SEQUENCE</scope>
    <source>
        <strain evidence="1">MADBK_172401_WGS</strain>
        <tissue evidence="1">Digestive gland</tissue>
    </source>
</reference>
<name>A0A8J4XLI7_CHIOP</name>
<dbReference type="GO" id="GO:0005761">
    <property type="term" value="C:mitochondrial ribosome"/>
    <property type="evidence" value="ECO:0007669"/>
    <property type="project" value="InterPro"/>
</dbReference>
<proteinExistence type="predicted"/>
<dbReference type="EMBL" id="JACEEZ010025183">
    <property type="protein sequence ID" value="KAG0703712.1"/>
    <property type="molecule type" value="Genomic_DNA"/>
</dbReference>
<keyword evidence="2" id="KW-1185">Reference proteome</keyword>